<dbReference type="InterPro" id="IPR006710">
    <property type="entry name" value="Glyco_hydro_43"/>
</dbReference>
<feature type="domain" description="Beta-xylosidase C-terminal Concanavalin A-like" evidence="7">
    <location>
        <begin position="300"/>
        <end position="481"/>
    </location>
</feature>
<evidence type="ECO:0000256" key="1">
    <source>
        <dbReference type="ARBA" id="ARBA00009865"/>
    </source>
</evidence>
<keyword evidence="9" id="KW-1185">Reference proteome</keyword>
<dbReference type="Proteomes" id="UP001304125">
    <property type="component" value="Chromosome"/>
</dbReference>
<protein>
    <submittedName>
        <fullName evidence="8">Family 43 glycosylhydrolase</fullName>
    </submittedName>
</protein>
<dbReference type="SUPFAM" id="SSF49899">
    <property type="entry name" value="Concanavalin A-like lectins/glucanases"/>
    <property type="match status" value="1"/>
</dbReference>
<evidence type="ECO:0000313" key="9">
    <source>
        <dbReference type="Proteomes" id="UP001304125"/>
    </source>
</evidence>
<proteinExistence type="inferred from homology"/>
<reference evidence="8 9" key="1">
    <citation type="submission" date="2023-09" db="EMBL/GenBank/DDBJ databases">
        <title>Demequina sp. a novel bacteria isolated from Capsicum annuum.</title>
        <authorList>
            <person name="Humaira Z."/>
            <person name="Lee J."/>
            <person name="Cho D."/>
        </authorList>
    </citation>
    <scope>NUCLEOTIDE SEQUENCE [LARGE SCALE GENOMIC DNA]</scope>
    <source>
        <strain evidence="8 9">OYTSA14</strain>
    </source>
</reference>
<dbReference type="Pfam" id="PF04616">
    <property type="entry name" value="Glyco_hydro_43"/>
    <property type="match status" value="1"/>
</dbReference>
<comment type="similarity">
    <text evidence="1 6">Belongs to the glycosyl hydrolase 43 family.</text>
</comment>
<dbReference type="RefSeq" id="WP_313496930.1">
    <property type="nucleotide sequence ID" value="NZ_CP134879.1"/>
</dbReference>
<dbReference type="InterPro" id="IPR051795">
    <property type="entry name" value="Glycosyl_Hydrlase_43"/>
</dbReference>
<evidence type="ECO:0000313" key="8">
    <source>
        <dbReference type="EMBL" id="WNM23767.1"/>
    </source>
</evidence>
<dbReference type="PANTHER" id="PTHR42812">
    <property type="entry name" value="BETA-XYLOSIDASE"/>
    <property type="match status" value="1"/>
</dbReference>
<keyword evidence="2 6" id="KW-0378">Hydrolase</keyword>
<keyword evidence="3 6" id="KW-0326">Glycosidase</keyword>
<evidence type="ECO:0000256" key="6">
    <source>
        <dbReference type="RuleBase" id="RU361187"/>
    </source>
</evidence>
<dbReference type="PANTHER" id="PTHR42812:SF12">
    <property type="entry name" value="BETA-XYLOSIDASE-RELATED"/>
    <property type="match status" value="1"/>
</dbReference>
<dbReference type="GO" id="GO:0004553">
    <property type="term" value="F:hydrolase activity, hydrolyzing O-glycosyl compounds"/>
    <property type="evidence" value="ECO:0007669"/>
    <property type="project" value="InterPro"/>
</dbReference>
<dbReference type="InterPro" id="IPR013320">
    <property type="entry name" value="ConA-like_dom_sf"/>
</dbReference>
<evidence type="ECO:0000259" key="7">
    <source>
        <dbReference type="Pfam" id="PF17851"/>
    </source>
</evidence>
<accession>A0AA96F4N6</accession>
<organism evidence="8 9">
    <name type="scientific">Demequina capsici</name>
    <dbReference type="NCBI Taxonomy" id="3075620"/>
    <lineage>
        <taxon>Bacteria</taxon>
        <taxon>Bacillati</taxon>
        <taxon>Actinomycetota</taxon>
        <taxon>Actinomycetes</taxon>
        <taxon>Micrococcales</taxon>
        <taxon>Demequinaceae</taxon>
        <taxon>Demequina</taxon>
    </lineage>
</organism>
<dbReference type="Gene3D" id="2.60.120.200">
    <property type="match status" value="1"/>
</dbReference>
<evidence type="ECO:0000256" key="4">
    <source>
        <dbReference type="PIRSR" id="PIRSR606710-1"/>
    </source>
</evidence>
<dbReference type="CDD" id="cd18617">
    <property type="entry name" value="GH43_XynB-like"/>
    <property type="match status" value="1"/>
</dbReference>
<feature type="site" description="Important for catalytic activity, responsible for pKa modulation of the active site Glu and correct orientation of both the proton donor and substrate" evidence="5">
    <location>
        <position position="124"/>
    </location>
</feature>
<dbReference type="Pfam" id="PF17851">
    <property type="entry name" value="GH43_C2"/>
    <property type="match status" value="1"/>
</dbReference>
<gene>
    <name evidence="8" type="ORF">RN606_10390</name>
</gene>
<dbReference type="EMBL" id="CP134879">
    <property type="protein sequence ID" value="WNM23767.1"/>
    <property type="molecule type" value="Genomic_DNA"/>
</dbReference>
<dbReference type="AlphaFoldDB" id="A0AA96F4N6"/>
<evidence type="ECO:0000256" key="5">
    <source>
        <dbReference type="PIRSR" id="PIRSR606710-2"/>
    </source>
</evidence>
<dbReference type="InterPro" id="IPR023296">
    <property type="entry name" value="Glyco_hydro_beta-prop_sf"/>
</dbReference>
<feature type="active site" description="Proton acceptor" evidence="4">
    <location>
        <position position="13"/>
    </location>
</feature>
<evidence type="ECO:0000256" key="3">
    <source>
        <dbReference type="ARBA" id="ARBA00023295"/>
    </source>
</evidence>
<dbReference type="InterPro" id="IPR041542">
    <property type="entry name" value="GH43_C2"/>
</dbReference>
<name>A0AA96F4N6_9MICO</name>
<sequence length="484" mass="51856">MTDRPILPGFHPDPSICRAGEEYLIATSTFEYAPGVPIHRSADLVTWELVGHALPDPVVINAAPGAEGASQGIFAPTLRHHDGLLWMTTTSIRDVGAGQLITHAERPEGPWSAPIRVPGTVGIDPALAWDDDGTCLLTWRGFAPPGIHQVPIDPRTGERLGEESVVWQGTGLADTEGPHLVRRGDWWYLIVAEGGTHLGHGVSVARSRSPRGPFEAHPSNPFFSHRSTPHPVQAVGHADLVELADGSWAMVHLGIRQTGSHPGFHVLGRETFLAGVEWVDDWPVIVEHRFDVPTRDGSFRDDFQAGALDPRWVAPSTAPDMFASADGVLLLEDGREPGVAEQGSVLCARVAAWDWDARARVAHGDVCLSVRIDASHWYGVELVGGIARARAVSAPFDQVLGEVALVPGDTLAIRARAVVPALGESAGPDKVFLGVRRGDVLLELATLDGRYLSTELAGGFTGRMIGLEALSGAASIEWVSYQEV</sequence>
<dbReference type="Gene3D" id="2.115.10.20">
    <property type="entry name" value="Glycosyl hydrolase domain, family 43"/>
    <property type="match status" value="1"/>
</dbReference>
<dbReference type="GO" id="GO:0005975">
    <property type="term" value="P:carbohydrate metabolic process"/>
    <property type="evidence" value="ECO:0007669"/>
    <property type="project" value="InterPro"/>
</dbReference>
<dbReference type="SUPFAM" id="SSF75005">
    <property type="entry name" value="Arabinanase/levansucrase/invertase"/>
    <property type="match status" value="1"/>
</dbReference>
<feature type="active site" description="Proton donor" evidence="4">
    <location>
        <position position="176"/>
    </location>
</feature>
<evidence type="ECO:0000256" key="2">
    <source>
        <dbReference type="ARBA" id="ARBA00022801"/>
    </source>
</evidence>